<name>A0A4Q0M960_9SPHI</name>
<reference evidence="2 5" key="2">
    <citation type="submission" date="2019-09" db="EMBL/GenBank/DDBJ databases">
        <title>Pararcticibacter amylolyticus gen. nov., sp. nov., isolated from a rottenly hemp rope, and reclassification of Pedobacter tournemirensis as Pararcticibacter tournemirensis comb. nov.</title>
        <authorList>
            <person name="Cai Y."/>
        </authorList>
    </citation>
    <scope>NUCLEOTIDE SEQUENCE [LARGE SCALE GENOMIC DNA]</scope>
    <source>
        <strain evidence="2 5">TF5-37.2-LB10</strain>
    </source>
</reference>
<evidence type="ECO:0000313" key="5">
    <source>
        <dbReference type="Proteomes" id="UP000322918"/>
    </source>
</evidence>
<feature type="chain" id="PRO_5044607737" evidence="1">
    <location>
        <begin position="18"/>
        <end position="129"/>
    </location>
</feature>
<dbReference type="Proteomes" id="UP000290848">
    <property type="component" value="Unassembled WGS sequence"/>
</dbReference>
<protein>
    <submittedName>
        <fullName evidence="3">Uncharacterized protein</fullName>
    </submittedName>
</protein>
<dbReference type="Proteomes" id="UP000322918">
    <property type="component" value="Unassembled WGS sequence"/>
</dbReference>
<proteinExistence type="predicted"/>
<keyword evidence="1" id="KW-0732">Signal</keyword>
<evidence type="ECO:0000313" key="3">
    <source>
        <dbReference type="EMBL" id="RXF69289.1"/>
    </source>
</evidence>
<dbReference type="EMBL" id="VWNE01000019">
    <property type="protein sequence ID" value="KAA8482090.1"/>
    <property type="molecule type" value="Genomic_DNA"/>
</dbReference>
<sequence length="129" mass="14614">MKAIFTLVLPLMLVLTACEQNEYQVPNRTVIVDIDRNSWQGDASQTFYSTDIDLPELDTYLHERGGILVYLSFDGRSYEPIPQTYLGASFSFEARPGVLRLRIESTDGVTKISRPSFLTAKIVLIESDY</sequence>
<feature type="signal peptide" evidence="1">
    <location>
        <begin position="1"/>
        <end position="17"/>
    </location>
</feature>
<dbReference type="AlphaFoldDB" id="A0A4Q0M960"/>
<dbReference type="PROSITE" id="PS51257">
    <property type="entry name" value="PROKAR_LIPOPROTEIN"/>
    <property type="match status" value="1"/>
</dbReference>
<accession>A0A4Q0M960</accession>
<dbReference type="EMBL" id="RXOC01000007">
    <property type="protein sequence ID" value="RXF69289.1"/>
    <property type="molecule type" value="Genomic_DNA"/>
</dbReference>
<evidence type="ECO:0000256" key="1">
    <source>
        <dbReference type="SAM" id="SignalP"/>
    </source>
</evidence>
<evidence type="ECO:0000313" key="2">
    <source>
        <dbReference type="EMBL" id="KAA8482090.1"/>
    </source>
</evidence>
<organism evidence="3 4">
    <name type="scientific">Arcticibacter tournemirensis</name>
    <dbReference type="NCBI Taxonomy" id="699437"/>
    <lineage>
        <taxon>Bacteria</taxon>
        <taxon>Pseudomonadati</taxon>
        <taxon>Bacteroidota</taxon>
        <taxon>Sphingobacteriia</taxon>
        <taxon>Sphingobacteriales</taxon>
        <taxon>Sphingobacteriaceae</taxon>
        <taxon>Arcticibacter</taxon>
    </lineage>
</organism>
<keyword evidence="5" id="KW-1185">Reference proteome</keyword>
<dbReference type="RefSeq" id="WP_128769564.1">
    <property type="nucleotide sequence ID" value="NZ_RXOC01000007.1"/>
</dbReference>
<evidence type="ECO:0000313" key="4">
    <source>
        <dbReference type="Proteomes" id="UP000290848"/>
    </source>
</evidence>
<comment type="caution">
    <text evidence="3">The sequence shown here is derived from an EMBL/GenBank/DDBJ whole genome shotgun (WGS) entry which is preliminary data.</text>
</comment>
<gene>
    <name evidence="3" type="ORF">EKH83_11405</name>
    <name evidence="2" type="ORF">F1649_13195</name>
</gene>
<dbReference type="OrthoDB" id="672896at2"/>
<reference evidence="3 4" key="1">
    <citation type="submission" date="2018-12" db="EMBL/GenBank/DDBJ databases">
        <title>The Draft Genome Sequence of the Soil Bacterium Pedobacter tournemirensis R1.</title>
        <authorList>
            <person name="He J."/>
        </authorList>
    </citation>
    <scope>NUCLEOTIDE SEQUENCE [LARGE SCALE GENOMIC DNA]</scope>
    <source>
        <strain evidence="3 4">R1</strain>
    </source>
</reference>